<evidence type="ECO:0000313" key="2">
    <source>
        <dbReference type="Proteomes" id="UP000092154"/>
    </source>
</evidence>
<dbReference type="EMBL" id="KV449069">
    <property type="protein sequence ID" value="OAX32244.1"/>
    <property type="molecule type" value="Genomic_DNA"/>
</dbReference>
<accession>A0A1B7MI22</accession>
<organism evidence="1 2">
    <name type="scientific">Rhizopogon vinicolor AM-OR11-026</name>
    <dbReference type="NCBI Taxonomy" id="1314800"/>
    <lineage>
        <taxon>Eukaryota</taxon>
        <taxon>Fungi</taxon>
        <taxon>Dikarya</taxon>
        <taxon>Basidiomycota</taxon>
        <taxon>Agaricomycotina</taxon>
        <taxon>Agaricomycetes</taxon>
        <taxon>Agaricomycetidae</taxon>
        <taxon>Boletales</taxon>
        <taxon>Suillineae</taxon>
        <taxon>Rhizopogonaceae</taxon>
        <taxon>Rhizopogon</taxon>
    </lineage>
</organism>
<dbReference type="Proteomes" id="UP000092154">
    <property type="component" value="Unassembled WGS sequence"/>
</dbReference>
<dbReference type="AlphaFoldDB" id="A0A1B7MI22"/>
<name>A0A1B7MI22_9AGAM</name>
<sequence length="118" mass="13386">MFIRFKCESIRTRPHKMMHSPLNLVSFLLSVIYPAVKVASMRNSCSLPPTVRETAKFDTLVTISACTEYMRDMLSTIYGNSGCMRQILASTIRLGKISLPYSNYTTELFEIQQMSFGA</sequence>
<proteinExistence type="predicted"/>
<gene>
    <name evidence="1" type="ORF">K503DRAFT_776855</name>
</gene>
<protein>
    <submittedName>
        <fullName evidence="1">Uncharacterized protein</fullName>
    </submittedName>
</protein>
<dbReference type="InParanoid" id="A0A1B7MI22"/>
<keyword evidence="2" id="KW-1185">Reference proteome</keyword>
<evidence type="ECO:0000313" key="1">
    <source>
        <dbReference type="EMBL" id="OAX32244.1"/>
    </source>
</evidence>
<reference evidence="1 2" key="1">
    <citation type="submission" date="2016-06" db="EMBL/GenBank/DDBJ databases">
        <title>Comparative genomics of the ectomycorrhizal sister species Rhizopogon vinicolor and Rhizopogon vesiculosus (Basidiomycota: Boletales) reveals a divergence of the mating type B locus.</title>
        <authorList>
            <consortium name="DOE Joint Genome Institute"/>
            <person name="Mujic A.B."/>
            <person name="Kuo A."/>
            <person name="Tritt A."/>
            <person name="Lipzen A."/>
            <person name="Chen C."/>
            <person name="Johnson J."/>
            <person name="Sharma A."/>
            <person name="Barry K."/>
            <person name="Grigoriev I.V."/>
            <person name="Spatafora J.W."/>
        </authorList>
    </citation>
    <scope>NUCLEOTIDE SEQUENCE [LARGE SCALE GENOMIC DNA]</scope>
    <source>
        <strain evidence="1 2">AM-OR11-026</strain>
    </source>
</reference>